<dbReference type="EMBL" id="JAUQSZ010000012">
    <property type="protein sequence ID" value="MDO7843908.1"/>
    <property type="molecule type" value="Genomic_DNA"/>
</dbReference>
<dbReference type="SMART" id="SM00062">
    <property type="entry name" value="PBPb"/>
    <property type="match status" value="1"/>
</dbReference>
<dbReference type="Gene3D" id="3.40.190.10">
    <property type="entry name" value="Periplasmic binding protein-like II"/>
    <property type="match status" value="3"/>
</dbReference>
<evidence type="ECO:0000256" key="4">
    <source>
        <dbReference type="RuleBase" id="RU003744"/>
    </source>
</evidence>
<evidence type="ECO:0000256" key="2">
    <source>
        <dbReference type="ARBA" id="ARBA00010333"/>
    </source>
</evidence>
<dbReference type="InterPro" id="IPR001638">
    <property type="entry name" value="Solute-binding_3/MltF_N"/>
</dbReference>
<accession>A0ABT9A248</accession>
<dbReference type="PROSITE" id="PS01039">
    <property type="entry name" value="SBP_BACTERIAL_3"/>
    <property type="match status" value="1"/>
</dbReference>
<reference evidence="7" key="1">
    <citation type="submission" date="2023-07" db="EMBL/GenBank/DDBJ databases">
        <authorList>
            <person name="Kim M.K."/>
        </authorList>
    </citation>
    <scope>NUCLEOTIDE SEQUENCE</scope>
    <source>
        <strain evidence="7">CA1-15</strain>
    </source>
</reference>
<keyword evidence="3 5" id="KW-0732">Signal</keyword>
<evidence type="ECO:0000256" key="5">
    <source>
        <dbReference type="SAM" id="SignalP"/>
    </source>
</evidence>
<evidence type="ECO:0000256" key="1">
    <source>
        <dbReference type="ARBA" id="ARBA00004196"/>
    </source>
</evidence>
<dbReference type="PANTHER" id="PTHR35936">
    <property type="entry name" value="MEMBRANE-BOUND LYTIC MUREIN TRANSGLYCOSYLASE F"/>
    <property type="match status" value="1"/>
</dbReference>
<organism evidence="7 8">
    <name type="scientific">Sphingomonas immobilis</name>
    <dbReference type="NCBI Taxonomy" id="3063997"/>
    <lineage>
        <taxon>Bacteria</taxon>
        <taxon>Pseudomonadati</taxon>
        <taxon>Pseudomonadota</taxon>
        <taxon>Alphaproteobacteria</taxon>
        <taxon>Sphingomonadales</taxon>
        <taxon>Sphingomonadaceae</taxon>
        <taxon>Sphingomonas</taxon>
    </lineage>
</organism>
<evidence type="ECO:0000259" key="6">
    <source>
        <dbReference type="SMART" id="SM00062"/>
    </source>
</evidence>
<feature type="chain" id="PRO_5046470327" evidence="5">
    <location>
        <begin position="28"/>
        <end position="285"/>
    </location>
</feature>
<dbReference type="InterPro" id="IPR006311">
    <property type="entry name" value="TAT_signal"/>
</dbReference>
<dbReference type="Pfam" id="PF00497">
    <property type="entry name" value="SBP_bac_3"/>
    <property type="match status" value="1"/>
</dbReference>
<dbReference type="PROSITE" id="PS51318">
    <property type="entry name" value="TAT"/>
    <property type="match status" value="1"/>
</dbReference>
<dbReference type="SUPFAM" id="SSF53850">
    <property type="entry name" value="Periplasmic binding protein-like II"/>
    <property type="match status" value="1"/>
</dbReference>
<comment type="caution">
    <text evidence="7">The sequence shown here is derived from an EMBL/GenBank/DDBJ whole genome shotgun (WGS) entry which is preliminary data.</text>
</comment>
<sequence>MTGGFTRRAVLAGLGAAAALPALPARAMSLEKIHAAGVLRVAVYRDFEPWAWYEGATLRGIDVDLGTAIAKKLGVRVEFRDFLAGEDVDEDLRNIVWKGPATGGTLSDIMMHVPYDRTFALRNDRAVIVAPYYREGFALGCGRDAGDCEAPPVQFKGRRIAVELDSIPDFYMSGSFGGALRSDVTHMTSGMAALDAVRDGKSDVAMATRAQVEHALAKGGDTLIARKGPLPALTSPGWDIGLAVKDDSRDLGDRLDTLIPELVADKTVGAIFQQYGVTFRPPLAS</sequence>
<dbReference type="InterPro" id="IPR018313">
    <property type="entry name" value="SBP_3_CS"/>
</dbReference>
<keyword evidence="8" id="KW-1185">Reference proteome</keyword>
<proteinExistence type="inferred from homology"/>
<dbReference type="PANTHER" id="PTHR35936:SF17">
    <property type="entry name" value="ARGININE-BINDING EXTRACELLULAR PROTEIN ARTP"/>
    <property type="match status" value="1"/>
</dbReference>
<gene>
    <name evidence="7" type="ORF">Q5H94_16360</name>
</gene>
<evidence type="ECO:0000313" key="8">
    <source>
        <dbReference type="Proteomes" id="UP001176468"/>
    </source>
</evidence>
<dbReference type="RefSeq" id="WP_304562364.1">
    <property type="nucleotide sequence ID" value="NZ_JAUQSZ010000012.1"/>
</dbReference>
<name>A0ABT9A248_9SPHN</name>
<comment type="subcellular location">
    <subcellularLocation>
        <location evidence="1">Cell envelope</location>
    </subcellularLocation>
</comment>
<feature type="domain" description="Solute-binding protein family 3/N-terminal" evidence="6">
    <location>
        <begin position="38"/>
        <end position="277"/>
    </location>
</feature>
<dbReference type="Proteomes" id="UP001176468">
    <property type="component" value="Unassembled WGS sequence"/>
</dbReference>
<protein>
    <submittedName>
        <fullName evidence="7">Transporter substrate-binding domain-containing protein</fullName>
    </submittedName>
</protein>
<feature type="signal peptide" evidence="5">
    <location>
        <begin position="1"/>
        <end position="27"/>
    </location>
</feature>
<evidence type="ECO:0000256" key="3">
    <source>
        <dbReference type="ARBA" id="ARBA00022729"/>
    </source>
</evidence>
<evidence type="ECO:0000313" key="7">
    <source>
        <dbReference type="EMBL" id="MDO7843908.1"/>
    </source>
</evidence>
<comment type="similarity">
    <text evidence="2 4">Belongs to the bacterial solute-binding protein 3 family.</text>
</comment>